<dbReference type="RefSeq" id="WP_108386435.1">
    <property type="nucleotide sequence ID" value="NZ_QBUD01000005.1"/>
</dbReference>
<name>A0A2T6KH65_9RHOB</name>
<feature type="signal peptide" evidence="2">
    <location>
        <begin position="1"/>
        <end position="18"/>
    </location>
</feature>
<dbReference type="Gene3D" id="3.10.560.10">
    <property type="entry name" value="Outer membrane lipoprotein wza domain like"/>
    <property type="match status" value="2"/>
</dbReference>
<reference evidence="4 5" key="1">
    <citation type="submission" date="2018-04" db="EMBL/GenBank/DDBJ databases">
        <title>Genomic Encyclopedia of Archaeal and Bacterial Type Strains, Phase II (KMG-II): from individual species to whole genera.</title>
        <authorList>
            <person name="Goeker M."/>
        </authorList>
    </citation>
    <scope>NUCLEOTIDE SEQUENCE [LARGE SCALE GENOMIC DNA]</scope>
    <source>
        <strain evidence="4 5">DSM 29955</strain>
    </source>
</reference>
<dbReference type="InterPro" id="IPR049712">
    <property type="entry name" value="Poly_export"/>
</dbReference>
<dbReference type="Pfam" id="PF02563">
    <property type="entry name" value="Poly_export"/>
    <property type="match status" value="1"/>
</dbReference>
<dbReference type="Gene3D" id="3.30.1950.10">
    <property type="entry name" value="wza like domain"/>
    <property type="match status" value="1"/>
</dbReference>
<dbReference type="PANTHER" id="PTHR33619">
    <property type="entry name" value="POLYSACCHARIDE EXPORT PROTEIN GFCE-RELATED"/>
    <property type="match status" value="1"/>
</dbReference>
<comment type="caution">
    <text evidence="4">The sequence shown here is derived from an EMBL/GenBank/DDBJ whole genome shotgun (WGS) entry which is preliminary data.</text>
</comment>
<dbReference type="GO" id="GO:0015159">
    <property type="term" value="F:polysaccharide transmembrane transporter activity"/>
    <property type="evidence" value="ECO:0007669"/>
    <property type="project" value="InterPro"/>
</dbReference>
<dbReference type="EMBL" id="QBUD01000005">
    <property type="protein sequence ID" value="PUB14848.1"/>
    <property type="molecule type" value="Genomic_DNA"/>
</dbReference>
<organism evidence="4 5">
    <name type="scientific">Yoonia sediminilitoris</name>
    <dbReference type="NCBI Taxonomy" id="1286148"/>
    <lineage>
        <taxon>Bacteria</taxon>
        <taxon>Pseudomonadati</taxon>
        <taxon>Pseudomonadota</taxon>
        <taxon>Alphaproteobacteria</taxon>
        <taxon>Rhodobacterales</taxon>
        <taxon>Paracoccaceae</taxon>
        <taxon>Yoonia</taxon>
    </lineage>
</organism>
<dbReference type="PROSITE" id="PS51257">
    <property type="entry name" value="PROKAR_LIPOPROTEIN"/>
    <property type="match status" value="1"/>
</dbReference>
<keyword evidence="1 2" id="KW-0732">Signal</keyword>
<feature type="chain" id="PRO_5015774038" evidence="2">
    <location>
        <begin position="19"/>
        <end position="372"/>
    </location>
</feature>
<evidence type="ECO:0000256" key="1">
    <source>
        <dbReference type="ARBA" id="ARBA00022729"/>
    </source>
</evidence>
<feature type="domain" description="Polysaccharide export protein N-terminal" evidence="3">
    <location>
        <begin position="83"/>
        <end position="167"/>
    </location>
</feature>
<dbReference type="Proteomes" id="UP000244523">
    <property type="component" value="Unassembled WGS sequence"/>
</dbReference>
<evidence type="ECO:0000313" key="4">
    <source>
        <dbReference type="EMBL" id="PUB14848.1"/>
    </source>
</evidence>
<sequence length="372" mass="40115">MLPLFRNLLAFACVSSLASCGIPRGAGFQSEVLAASSVRQDDGSVEQVYDFAVFEVTKATLPQLQSWPDKDKQRYRWVSDTQPETALLISPGDKLQLTVWDAEENSLLAGAGQRVTQLQEIEVSSAGRIFVPYIGELKVSGMSSNTARARIEEQLNLTIPSAQVQLNLLPGRVNTVNVVTGVAAPGIYPLGSRNTKLLDLLSEAGSVPSTLVNPMVRLSRGKDVYGIAYSRLLENPSLDTTVRGGDRIFVEEDKRTFLSLGTTGSQAIHPFPTEEVTALDAMAIVGGVNPGRANPEGILILREYDSLTVREDGAGPPQERVVFTLDLTSADGLFSAAQFRIQPDDLVYGTESVLGPAFTLLNVFNTISTVTQ</sequence>
<dbReference type="PANTHER" id="PTHR33619:SF3">
    <property type="entry name" value="POLYSACCHARIDE EXPORT PROTEIN GFCE-RELATED"/>
    <property type="match status" value="1"/>
</dbReference>
<protein>
    <submittedName>
        <fullName evidence="4">Polysaccharide export outer membrane protein</fullName>
    </submittedName>
</protein>
<gene>
    <name evidence="4" type="ORF">C8N45_10569</name>
</gene>
<dbReference type="InterPro" id="IPR003715">
    <property type="entry name" value="Poly_export_N"/>
</dbReference>
<evidence type="ECO:0000313" key="5">
    <source>
        <dbReference type="Proteomes" id="UP000244523"/>
    </source>
</evidence>
<keyword evidence="5" id="KW-1185">Reference proteome</keyword>
<proteinExistence type="predicted"/>
<evidence type="ECO:0000256" key="2">
    <source>
        <dbReference type="SAM" id="SignalP"/>
    </source>
</evidence>
<dbReference type="AlphaFoldDB" id="A0A2T6KH65"/>
<accession>A0A2T6KH65</accession>
<evidence type="ECO:0000259" key="3">
    <source>
        <dbReference type="Pfam" id="PF02563"/>
    </source>
</evidence>
<dbReference type="OrthoDB" id="7198507at2"/>